<dbReference type="PROSITE" id="PS51257">
    <property type="entry name" value="PROKAR_LIPOPROTEIN"/>
    <property type="match status" value="1"/>
</dbReference>
<accession>A0ABN1JU73</accession>
<comment type="caution">
    <text evidence="1">The sequence shown here is derived from an EMBL/GenBank/DDBJ whole genome shotgun (WGS) entry which is preliminary data.</text>
</comment>
<dbReference type="EMBL" id="BAAAEW010000006">
    <property type="protein sequence ID" value="GAA0746747.1"/>
    <property type="molecule type" value="Genomic_DNA"/>
</dbReference>
<proteinExistence type="predicted"/>
<organism evidence="1 2">
    <name type="scientific">Ideonella azotifigens</name>
    <dbReference type="NCBI Taxonomy" id="513160"/>
    <lineage>
        <taxon>Bacteria</taxon>
        <taxon>Pseudomonadati</taxon>
        <taxon>Pseudomonadota</taxon>
        <taxon>Betaproteobacteria</taxon>
        <taxon>Burkholderiales</taxon>
        <taxon>Sphaerotilaceae</taxon>
        <taxon>Ideonella</taxon>
    </lineage>
</organism>
<protein>
    <recommendedName>
        <fullName evidence="3">Lipoprotein</fullName>
    </recommendedName>
</protein>
<keyword evidence="2" id="KW-1185">Reference proteome</keyword>
<name>A0ABN1JU73_9BURK</name>
<dbReference type="Proteomes" id="UP001500279">
    <property type="component" value="Unassembled WGS sequence"/>
</dbReference>
<reference evidence="1 2" key="1">
    <citation type="journal article" date="2019" name="Int. J. Syst. Evol. Microbiol.">
        <title>The Global Catalogue of Microorganisms (GCM) 10K type strain sequencing project: providing services to taxonomists for standard genome sequencing and annotation.</title>
        <authorList>
            <consortium name="The Broad Institute Genomics Platform"/>
            <consortium name="The Broad Institute Genome Sequencing Center for Infectious Disease"/>
            <person name="Wu L."/>
            <person name="Ma J."/>
        </authorList>
    </citation>
    <scope>NUCLEOTIDE SEQUENCE [LARGE SCALE GENOMIC DNA]</scope>
    <source>
        <strain evidence="1 2">JCM 15503</strain>
    </source>
</reference>
<evidence type="ECO:0008006" key="3">
    <source>
        <dbReference type="Google" id="ProtNLM"/>
    </source>
</evidence>
<evidence type="ECO:0000313" key="2">
    <source>
        <dbReference type="Proteomes" id="UP001500279"/>
    </source>
</evidence>
<gene>
    <name evidence="1" type="ORF">GCM10009107_14620</name>
</gene>
<sequence>MRKLVFAGLILLTGCATQWVKPGASPETLAVDTGTCKAQAENTLPPKLVTVNGGWATPPRRECTGGAEKVSCTSIPGVPAAPRLVDENEQARQKATDVCLRNMGWTKG</sequence>
<evidence type="ECO:0000313" key="1">
    <source>
        <dbReference type="EMBL" id="GAA0746747.1"/>
    </source>
</evidence>